<dbReference type="GO" id="GO:0007165">
    <property type="term" value="P:signal transduction"/>
    <property type="evidence" value="ECO:0007669"/>
    <property type="project" value="InterPro"/>
</dbReference>
<dbReference type="InParanoid" id="A0A1X7VIK4"/>
<dbReference type="Pfam" id="PF21355">
    <property type="entry name" value="TRAF-mep_MATH"/>
    <property type="match status" value="1"/>
</dbReference>
<organism evidence="4">
    <name type="scientific">Amphimedon queenslandica</name>
    <name type="common">Sponge</name>
    <dbReference type="NCBI Taxonomy" id="400682"/>
    <lineage>
        <taxon>Eukaryota</taxon>
        <taxon>Metazoa</taxon>
        <taxon>Porifera</taxon>
        <taxon>Demospongiae</taxon>
        <taxon>Heteroscleromorpha</taxon>
        <taxon>Haplosclerida</taxon>
        <taxon>Niphatidae</taxon>
        <taxon>Amphimedon</taxon>
    </lineage>
</organism>
<evidence type="ECO:0008006" key="5">
    <source>
        <dbReference type="Google" id="ProtNLM"/>
    </source>
</evidence>
<dbReference type="Gene3D" id="2.60.210.10">
    <property type="entry name" value="Apoptosis, Tumor Necrosis Factor Receptor Associated Protein 2, Chain A"/>
    <property type="match status" value="2"/>
</dbReference>
<feature type="domain" description="MATH" evidence="3">
    <location>
        <begin position="896"/>
        <end position="1052"/>
    </location>
</feature>
<dbReference type="InterPro" id="IPR002083">
    <property type="entry name" value="MATH/TRAF_dom"/>
</dbReference>
<protein>
    <recommendedName>
        <fullName evidence="5">MATH domain-containing protein</fullName>
    </recommendedName>
</protein>
<name>A0A1X7VIK4_AMPQE</name>
<evidence type="ECO:0000259" key="2">
    <source>
        <dbReference type="PROSITE" id="PS50017"/>
    </source>
</evidence>
<reference evidence="4" key="1">
    <citation type="submission" date="2017-05" db="UniProtKB">
        <authorList>
            <consortium name="EnsemblMetazoa"/>
        </authorList>
    </citation>
    <scope>IDENTIFICATION</scope>
</reference>
<proteinExistence type="predicted"/>
<dbReference type="AlphaFoldDB" id="A0A1X7VIK4"/>
<feature type="coiled-coil region" evidence="1">
    <location>
        <begin position="255"/>
        <end position="321"/>
    </location>
</feature>
<dbReference type="GO" id="GO:0043122">
    <property type="term" value="P:regulation of canonical NF-kappaB signal transduction"/>
    <property type="evidence" value="ECO:0007669"/>
    <property type="project" value="TreeGrafter"/>
</dbReference>
<dbReference type="EnsemblMetazoa" id="Aqu2.1.39614_001">
    <property type="protein sequence ID" value="Aqu2.1.39614_001"/>
    <property type="gene ID" value="Aqu2.1.39614"/>
</dbReference>
<evidence type="ECO:0000313" key="4">
    <source>
        <dbReference type="EnsemblMetazoa" id="Aqu2.1.39614_001"/>
    </source>
</evidence>
<dbReference type="PROSITE" id="PS50144">
    <property type="entry name" value="MATH"/>
    <property type="match status" value="2"/>
</dbReference>
<sequence>VVSLLDMATKGGENETPLTTNNAINQLSSVGFRFTHWREVARRLQIKQDDKDRYMRRHYGDDATALEECVDYWLRNSREPTWDKFLHIIAAVDKSAARRIRKSIGLQPVTEELTVLELLSDDQLTALGDIPSGLVGQLKAEGIAGEDESGWLKDVTTWKEVIKGLIQVFKNNTNSKKEIILGKFLMLFNETRKIGRDILQEKPSTPVMVSPTFEQKFDKLSCELAILLSKIRPKLLQKLPQWKDFKSFLRNIKKIKKRIKECENVEEAIEVVEEEFSSCTNLEIIKSIAGMYGCDDVLEDIKKYEKRIESFTDDIRDSLKNHLPVYLSRDHTEPLLCERLEFTLKWDPDEFSYEDIKFILNKAFEDIAKDIIVHTINGGSVTVLCHIPHSLVPLAIYKAQKNMEFLQKHRMISLTIGYMTVIAKSIEKEVEEEETITAERYPQKEEGIEEDVTASDTKDETVNLQEIKEELEEKKRQCLQLEERCSKWENIAQSSATDQMTEALLEQLKEYQEKEQNFKRIVAERNILAEKLSSFKSEKKELLEKLTDKENQLMSLVQIEELTQHELAKEREANKLIQQEVQTLQNEKAETVMGEMKKKYEKLQTDIADEREKTEKMAAEKEELKRELDTVKKMKTVIMEENEALRKVKEEYEKLQTEIANEKKKMAVEKEELQSELNTVKKMKSATVMENEALTREKEKYEAQIKDIKLIRVPTLHDDWRDSEPHTLPVEVLMTSFASHQKSNKHWYSPSFYSHEKGYKLCLRVRANGESQGSGTHLSIHIHLMRGDYDDVLKWPVRGKVTLELLNRNRNENHFSGDIEFNDDSNPEATGRVMNGIQISSGTAAFVGQGGATFVPQDLLFQDHLKNDSIRIRVAGVEMEPEGASVVPSEAPTGKSAVVEFRVNKFSALKKSNGSYVSEPFYTHEKGYKFVFMVYPNGVGGNKGKNVSIFAHLTRGENDDQLKFPFRGEFTLQAVNCRDTNKDHAEKVIRINEFTDPKETYGSRVAWYNVTGRALNGYGFPEFLAHEQLAYNEKNNTQYLGDDDSMLFRVTNITVNSM</sequence>
<dbReference type="eggNOG" id="KOG0297">
    <property type="taxonomic scope" value="Eukaryota"/>
</dbReference>
<evidence type="ECO:0000256" key="1">
    <source>
        <dbReference type="SAM" id="Coils"/>
    </source>
</evidence>
<dbReference type="InterPro" id="IPR049342">
    <property type="entry name" value="TRAF1-6_MATH_dom"/>
</dbReference>
<dbReference type="SMART" id="SM00061">
    <property type="entry name" value="MATH"/>
    <property type="match status" value="2"/>
</dbReference>
<dbReference type="PANTHER" id="PTHR10131">
    <property type="entry name" value="TNF RECEPTOR ASSOCIATED FACTOR"/>
    <property type="match status" value="1"/>
</dbReference>
<dbReference type="SUPFAM" id="SSF49599">
    <property type="entry name" value="TRAF domain-like"/>
    <property type="match status" value="2"/>
</dbReference>
<keyword evidence="1" id="KW-0175">Coiled coil</keyword>
<evidence type="ECO:0000259" key="3">
    <source>
        <dbReference type="PROSITE" id="PS50144"/>
    </source>
</evidence>
<dbReference type="InterPro" id="IPR000488">
    <property type="entry name" value="Death_dom"/>
</dbReference>
<feature type="domain" description="Death" evidence="2">
    <location>
        <begin position="37"/>
        <end position="95"/>
    </location>
</feature>
<feature type="coiled-coil region" evidence="1">
    <location>
        <begin position="454"/>
        <end position="711"/>
    </location>
</feature>
<dbReference type="OrthoDB" id="1737200at2759"/>
<feature type="domain" description="MATH" evidence="3">
    <location>
        <begin position="727"/>
        <end position="876"/>
    </location>
</feature>
<dbReference type="Pfam" id="PF22486">
    <property type="entry name" value="MATH_2"/>
    <property type="match status" value="1"/>
</dbReference>
<dbReference type="PROSITE" id="PS50017">
    <property type="entry name" value="DEATH_DOMAIN"/>
    <property type="match status" value="1"/>
</dbReference>
<dbReference type="PANTHER" id="PTHR10131:SF94">
    <property type="entry name" value="TNF RECEPTOR-ASSOCIATED FACTOR 4"/>
    <property type="match status" value="1"/>
</dbReference>
<dbReference type="InterPro" id="IPR008974">
    <property type="entry name" value="TRAF-like"/>
</dbReference>
<accession>A0A1X7VIK4</accession>